<dbReference type="GO" id="GO:0006351">
    <property type="term" value="P:DNA-templated transcription"/>
    <property type="evidence" value="ECO:0007669"/>
    <property type="project" value="InterPro"/>
</dbReference>
<dbReference type="SMART" id="SM00906">
    <property type="entry name" value="Fungal_trans"/>
    <property type="match status" value="1"/>
</dbReference>
<protein>
    <submittedName>
        <fullName evidence="3">Related to C6 transcription factor</fullName>
    </submittedName>
</protein>
<sequence length="560" mass="63020">METDLLQPSSPVVKIEGGYRPTSNGIPFAGHAAPEHVGNFSHSREGVPDDSLVAWRSFAAASQQTIDRYLEVYMEFIYPLFPLFHGPTMWDRVRRQHYLVDRGFFASIMAACALAAARTRDGATGEKYQSDQGASQSSETFFAAAQDALPKDLSKATGLGYLRAYALLVLSSIQHGRLQAMHQYMGHYMTLSAMQQFHDENKWPVNLTVVEKEERRRLFWCVYTLDIYMSAVFGTISRSQETHSNVQYPSEVDDEDISSDSISSSSDDLHWLRGWNFTTDLYRILEHTLKRLRRNKQNLTDDRTSIVRLLIADNVPDLQVMETMLDLYYALPPRFKDAQSPATGERSHDLIRFQAANVQATLQLVRIVLFESSNWQDLDRKCEVAEQVLTTFSNIPAHYLRAISTPLVYHLGGIGKILASVVQDVLTEEKYQRVRALLGSLADLLEDLESGLQPAAGASKEIRAHIDKIDHFMEAQRQMLASFAQAPHSLENIPEMSMNNGTQNGVDHGHLHLPTNSLGMRTPLDEFQLPGDLTAGWPFPFALTPGDDQQLSGFHDETRA</sequence>
<evidence type="ECO:0000313" key="3">
    <source>
        <dbReference type="EMBL" id="CZT23602.1"/>
    </source>
</evidence>
<dbReference type="InterPro" id="IPR007219">
    <property type="entry name" value="XnlR_reg_dom"/>
</dbReference>
<dbReference type="RefSeq" id="XP_023630326.1">
    <property type="nucleotide sequence ID" value="XM_023774558.1"/>
</dbReference>
<dbReference type="CDD" id="cd12148">
    <property type="entry name" value="fungal_TF_MHR"/>
    <property type="match status" value="1"/>
</dbReference>
<keyword evidence="1" id="KW-0539">Nucleus</keyword>
<gene>
    <name evidence="3" type="ORF">RCC_09316</name>
</gene>
<evidence type="ECO:0000313" key="4">
    <source>
        <dbReference type="Proteomes" id="UP000225277"/>
    </source>
</evidence>
<reference evidence="3 4" key="1">
    <citation type="submission" date="2016-03" db="EMBL/GenBank/DDBJ databases">
        <authorList>
            <person name="Ploux O."/>
        </authorList>
    </citation>
    <scope>NUCLEOTIDE SEQUENCE [LARGE SCALE GENOMIC DNA]</scope>
    <source>
        <strain evidence="3 4">URUG2</strain>
    </source>
</reference>
<proteinExistence type="predicted"/>
<organism evidence="3 4">
    <name type="scientific">Ramularia collo-cygni</name>
    <dbReference type="NCBI Taxonomy" id="112498"/>
    <lineage>
        <taxon>Eukaryota</taxon>
        <taxon>Fungi</taxon>
        <taxon>Dikarya</taxon>
        <taxon>Ascomycota</taxon>
        <taxon>Pezizomycotina</taxon>
        <taxon>Dothideomycetes</taxon>
        <taxon>Dothideomycetidae</taxon>
        <taxon>Mycosphaerellales</taxon>
        <taxon>Mycosphaerellaceae</taxon>
        <taxon>Ramularia</taxon>
    </lineage>
</organism>
<dbReference type="Pfam" id="PF04082">
    <property type="entry name" value="Fungal_trans"/>
    <property type="match status" value="1"/>
</dbReference>
<dbReference type="EMBL" id="FJUY01000017">
    <property type="protein sequence ID" value="CZT23602.1"/>
    <property type="molecule type" value="Genomic_DNA"/>
</dbReference>
<dbReference type="GO" id="GO:0008270">
    <property type="term" value="F:zinc ion binding"/>
    <property type="evidence" value="ECO:0007669"/>
    <property type="project" value="InterPro"/>
</dbReference>
<dbReference type="PANTHER" id="PTHR46910">
    <property type="entry name" value="TRANSCRIPTION FACTOR PDR1"/>
    <property type="match status" value="1"/>
</dbReference>
<dbReference type="Proteomes" id="UP000225277">
    <property type="component" value="Unassembled WGS sequence"/>
</dbReference>
<feature type="domain" description="Xylanolytic transcriptional activator regulatory" evidence="2">
    <location>
        <begin position="171"/>
        <end position="255"/>
    </location>
</feature>
<name>A0A2D3VEU0_9PEZI</name>
<accession>A0A2D3VEU0</accession>
<dbReference type="PANTHER" id="PTHR46910:SF18">
    <property type="entry name" value="ZN(II)2CYS6 TRANSCRIPTION FACTOR (EUROFUNG)"/>
    <property type="match status" value="1"/>
</dbReference>
<dbReference type="OrthoDB" id="2123952at2759"/>
<dbReference type="AlphaFoldDB" id="A0A2D3VEU0"/>
<dbReference type="GO" id="GO:0003700">
    <property type="term" value="F:DNA-binding transcription factor activity"/>
    <property type="evidence" value="ECO:0007669"/>
    <property type="project" value="InterPro"/>
</dbReference>
<dbReference type="InterPro" id="IPR050987">
    <property type="entry name" value="AtrR-like"/>
</dbReference>
<dbReference type="GO" id="GO:0003677">
    <property type="term" value="F:DNA binding"/>
    <property type="evidence" value="ECO:0007669"/>
    <property type="project" value="InterPro"/>
</dbReference>
<dbReference type="GeneID" id="35604387"/>
<evidence type="ECO:0000256" key="1">
    <source>
        <dbReference type="ARBA" id="ARBA00023242"/>
    </source>
</evidence>
<evidence type="ECO:0000259" key="2">
    <source>
        <dbReference type="SMART" id="SM00906"/>
    </source>
</evidence>
<keyword evidence="4" id="KW-1185">Reference proteome</keyword>